<comment type="caution">
    <text evidence="2">The sequence shown here is derived from an EMBL/GenBank/DDBJ whole genome shotgun (WGS) entry which is preliminary data.</text>
</comment>
<organism evidence="2 3">
    <name type="scientific">Colletotrichum phormii</name>
    <dbReference type="NCBI Taxonomy" id="359342"/>
    <lineage>
        <taxon>Eukaryota</taxon>
        <taxon>Fungi</taxon>
        <taxon>Dikarya</taxon>
        <taxon>Ascomycota</taxon>
        <taxon>Pezizomycotina</taxon>
        <taxon>Sordariomycetes</taxon>
        <taxon>Hypocreomycetidae</taxon>
        <taxon>Glomerellales</taxon>
        <taxon>Glomerellaceae</taxon>
        <taxon>Colletotrichum</taxon>
        <taxon>Colletotrichum acutatum species complex</taxon>
    </lineage>
</organism>
<dbReference type="Proteomes" id="UP001243989">
    <property type="component" value="Unassembled WGS sequence"/>
</dbReference>
<sequence>MTDANTRDPSPQNSAPHLPPAGRHSVPREKPWSERFPSKDFQDYQRQAALRLARAQEAGIQLCDIYFDAAWGLPWWEGMKTVGLRPGEGQKLVRLSGNGESSHGEPSNNDDLASRAAAPESFSGDKFLEQCMYGVSPTNREAYAQLADMIWKEIETGLIWMGGSDYEKLVDSMTDWSNEGEGESTTL</sequence>
<feature type="region of interest" description="Disordered" evidence="1">
    <location>
        <begin position="1"/>
        <end position="40"/>
    </location>
</feature>
<dbReference type="GeneID" id="85477221"/>
<evidence type="ECO:0000313" key="2">
    <source>
        <dbReference type="EMBL" id="KAK1637979.1"/>
    </source>
</evidence>
<keyword evidence="3" id="KW-1185">Reference proteome</keyword>
<feature type="compositionally biased region" description="Polar residues" evidence="1">
    <location>
        <begin position="98"/>
        <end position="111"/>
    </location>
</feature>
<accession>A0AAI9ZW78</accession>
<feature type="region of interest" description="Disordered" evidence="1">
    <location>
        <begin position="94"/>
        <end position="116"/>
    </location>
</feature>
<gene>
    <name evidence="2" type="ORF">BDP81DRAFT_449060</name>
</gene>
<protein>
    <submittedName>
        <fullName evidence="2">Uncharacterized protein</fullName>
    </submittedName>
</protein>
<proteinExistence type="predicted"/>
<dbReference type="EMBL" id="JAHMHQ010000008">
    <property type="protein sequence ID" value="KAK1637979.1"/>
    <property type="molecule type" value="Genomic_DNA"/>
</dbReference>
<dbReference type="AlphaFoldDB" id="A0AAI9ZW78"/>
<feature type="compositionally biased region" description="Basic and acidic residues" evidence="1">
    <location>
        <begin position="26"/>
        <end position="40"/>
    </location>
</feature>
<reference evidence="2" key="1">
    <citation type="submission" date="2021-06" db="EMBL/GenBank/DDBJ databases">
        <title>Comparative genomics, transcriptomics and evolutionary studies reveal genomic signatures of adaptation to plant cell wall in hemibiotrophic fungi.</title>
        <authorList>
            <consortium name="DOE Joint Genome Institute"/>
            <person name="Baroncelli R."/>
            <person name="Diaz J.F."/>
            <person name="Benocci T."/>
            <person name="Peng M."/>
            <person name="Battaglia E."/>
            <person name="Haridas S."/>
            <person name="Andreopoulos W."/>
            <person name="Labutti K."/>
            <person name="Pangilinan J."/>
            <person name="Floch G.L."/>
            <person name="Makela M.R."/>
            <person name="Henrissat B."/>
            <person name="Grigoriev I.V."/>
            <person name="Crouch J.A."/>
            <person name="De Vries R.P."/>
            <person name="Sukno S.A."/>
            <person name="Thon M.R."/>
        </authorList>
    </citation>
    <scope>NUCLEOTIDE SEQUENCE</scope>
    <source>
        <strain evidence="2">CBS 102054</strain>
    </source>
</reference>
<dbReference type="RefSeq" id="XP_060446586.1">
    <property type="nucleotide sequence ID" value="XM_060592359.1"/>
</dbReference>
<evidence type="ECO:0000256" key="1">
    <source>
        <dbReference type="SAM" id="MobiDB-lite"/>
    </source>
</evidence>
<evidence type="ECO:0000313" key="3">
    <source>
        <dbReference type="Proteomes" id="UP001243989"/>
    </source>
</evidence>
<name>A0AAI9ZW78_9PEZI</name>